<name>A0AAF0TS10_SOLVR</name>
<proteinExistence type="predicted"/>
<accession>A0AAF0TS10</accession>
<sequence>MFNRKSRHFIRCRYNIVRELLSSEIITINCMKSKDNMLDLLTKL</sequence>
<reference evidence="1" key="1">
    <citation type="submission" date="2023-08" db="EMBL/GenBank/DDBJ databases">
        <title>A de novo genome assembly of Solanum verrucosum Schlechtendal, a Mexican diploid species geographically isolated from the other diploid A-genome species in potato relatives.</title>
        <authorList>
            <person name="Hosaka K."/>
        </authorList>
    </citation>
    <scope>NUCLEOTIDE SEQUENCE</scope>
    <source>
        <tissue evidence="1">Young leaves</tissue>
    </source>
</reference>
<gene>
    <name evidence="1" type="ORF">MTR67_024097</name>
</gene>
<dbReference type="Proteomes" id="UP001234989">
    <property type="component" value="Chromosome 5"/>
</dbReference>
<evidence type="ECO:0000313" key="1">
    <source>
        <dbReference type="EMBL" id="WMV30712.1"/>
    </source>
</evidence>
<organism evidence="1 2">
    <name type="scientific">Solanum verrucosum</name>
    <dbReference type="NCBI Taxonomy" id="315347"/>
    <lineage>
        <taxon>Eukaryota</taxon>
        <taxon>Viridiplantae</taxon>
        <taxon>Streptophyta</taxon>
        <taxon>Embryophyta</taxon>
        <taxon>Tracheophyta</taxon>
        <taxon>Spermatophyta</taxon>
        <taxon>Magnoliopsida</taxon>
        <taxon>eudicotyledons</taxon>
        <taxon>Gunneridae</taxon>
        <taxon>Pentapetalae</taxon>
        <taxon>asterids</taxon>
        <taxon>lamiids</taxon>
        <taxon>Solanales</taxon>
        <taxon>Solanaceae</taxon>
        <taxon>Solanoideae</taxon>
        <taxon>Solaneae</taxon>
        <taxon>Solanum</taxon>
    </lineage>
</organism>
<dbReference type="AlphaFoldDB" id="A0AAF0TS10"/>
<dbReference type="EMBL" id="CP133616">
    <property type="protein sequence ID" value="WMV30712.1"/>
    <property type="molecule type" value="Genomic_DNA"/>
</dbReference>
<evidence type="ECO:0000313" key="2">
    <source>
        <dbReference type="Proteomes" id="UP001234989"/>
    </source>
</evidence>
<keyword evidence="2" id="KW-1185">Reference proteome</keyword>
<protein>
    <submittedName>
        <fullName evidence="1">Uncharacterized protein</fullName>
    </submittedName>
</protein>